<gene>
    <name evidence="1" type="ORF">DY000_02037240</name>
</gene>
<dbReference type="Proteomes" id="UP000266723">
    <property type="component" value="Unassembled WGS sequence"/>
</dbReference>
<evidence type="ECO:0000313" key="1">
    <source>
        <dbReference type="EMBL" id="KAF3531659.1"/>
    </source>
</evidence>
<dbReference type="EMBL" id="QGKV02001507">
    <property type="protein sequence ID" value="KAF3531659.1"/>
    <property type="molecule type" value="Genomic_DNA"/>
</dbReference>
<comment type="caution">
    <text evidence="1">The sequence shown here is derived from an EMBL/GenBank/DDBJ whole genome shotgun (WGS) entry which is preliminary data.</text>
</comment>
<reference evidence="1 2" key="1">
    <citation type="journal article" date="2020" name="BMC Genomics">
        <title>Intraspecific diversification of the crop wild relative Brassica cretica Lam. using demographic model selection.</title>
        <authorList>
            <person name="Kioukis A."/>
            <person name="Michalopoulou V.A."/>
            <person name="Briers L."/>
            <person name="Pirintsos S."/>
            <person name="Studholme D.J."/>
            <person name="Pavlidis P."/>
            <person name="Sarris P.F."/>
        </authorList>
    </citation>
    <scope>NUCLEOTIDE SEQUENCE [LARGE SCALE GENOMIC DNA]</scope>
    <source>
        <strain evidence="2">cv. PFS-1207/04</strain>
    </source>
</reference>
<organism evidence="1 2">
    <name type="scientific">Brassica cretica</name>
    <name type="common">Mustard</name>
    <dbReference type="NCBI Taxonomy" id="69181"/>
    <lineage>
        <taxon>Eukaryota</taxon>
        <taxon>Viridiplantae</taxon>
        <taxon>Streptophyta</taxon>
        <taxon>Embryophyta</taxon>
        <taxon>Tracheophyta</taxon>
        <taxon>Spermatophyta</taxon>
        <taxon>Magnoliopsida</taxon>
        <taxon>eudicotyledons</taxon>
        <taxon>Gunneridae</taxon>
        <taxon>Pentapetalae</taxon>
        <taxon>rosids</taxon>
        <taxon>malvids</taxon>
        <taxon>Brassicales</taxon>
        <taxon>Brassicaceae</taxon>
        <taxon>Brassiceae</taxon>
        <taxon>Brassica</taxon>
    </lineage>
</organism>
<keyword evidence="2" id="KW-1185">Reference proteome</keyword>
<proteinExistence type="predicted"/>
<name>A0ABQ7BHB0_BRACR</name>
<sequence>MSKVKPPTKTLVVGMAVPRETFPFWRGFFSPPSYLRSCVRFLVHVRQRRVKSVLLLDHGVCGCGTPPIMALSLTVKCRRILIC</sequence>
<evidence type="ECO:0000313" key="2">
    <source>
        <dbReference type="Proteomes" id="UP000266723"/>
    </source>
</evidence>
<accession>A0ABQ7BHB0</accession>
<protein>
    <submittedName>
        <fullName evidence="1">Uncharacterized protein</fullName>
    </submittedName>
</protein>